<dbReference type="SUPFAM" id="SSF55729">
    <property type="entry name" value="Acyl-CoA N-acyltransferases (Nat)"/>
    <property type="match status" value="1"/>
</dbReference>
<gene>
    <name evidence="2" type="ORF">CCAND38_570004</name>
</gene>
<dbReference type="RefSeq" id="WP_042344853.1">
    <property type="nucleotide sequence ID" value="NZ_CDOI01000170.1"/>
</dbReference>
<dbReference type="EMBL" id="CDOI01000170">
    <property type="protein sequence ID" value="CEN48205.1"/>
    <property type="molecule type" value="Genomic_DNA"/>
</dbReference>
<dbReference type="Gene3D" id="3.40.630.30">
    <property type="match status" value="1"/>
</dbReference>
<dbReference type="PROSITE" id="PS51186">
    <property type="entry name" value="GNAT"/>
    <property type="match status" value="1"/>
</dbReference>
<evidence type="ECO:0000313" key="2">
    <source>
        <dbReference type="EMBL" id="CEN48205.1"/>
    </source>
</evidence>
<name>A0A0B7I934_9FLAO</name>
<dbReference type="Pfam" id="PF00583">
    <property type="entry name" value="Acetyltransf_1"/>
    <property type="match status" value="1"/>
</dbReference>
<sequence>MNKIHKNIQNLFSLWKTVSDDAGEYHQFDTISMAKVPNSEYPNRIWLNQYPTKLTTETIQKIKTIALQNKEPLRFSLFTDDLHFPEEEQLLRNGFVKKSEQYGMSFALKEKLPIERRLHFQLVQNKEQSQLWSDVFLKSFGYKISAESIYQSSAKIPFYILYFQKDIVGTVLTHPTENIIGVHSLGILPEFRKLGFAEEVMTILINQSIDRQCETMTLQSSAMGRNLYLKLGFEEDFLMINYAIN</sequence>
<organism evidence="2 3">
    <name type="scientific">Capnocytophaga canis</name>
    <dbReference type="NCBI Taxonomy" id="1848903"/>
    <lineage>
        <taxon>Bacteria</taxon>
        <taxon>Pseudomonadati</taxon>
        <taxon>Bacteroidota</taxon>
        <taxon>Flavobacteriia</taxon>
        <taxon>Flavobacteriales</taxon>
        <taxon>Flavobacteriaceae</taxon>
        <taxon>Capnocytophaga</taxon>
    </lineage>
</organism>
<dbReference type="InterPro" id="IPR016181">
    <property type="entry name" value="Acyl_CoA_acyltransferase"/>
</dbReference>
<keyword evidence="2" id="KW-0808">Transferase</keyword>
<dbReference type="CDD" id="cd04301">
    <property type="entry name" value="NAT_SF"/>
    <property type="match status" value="1"/>
</dbReference>
<keyword evidence="3" id="KW-1185">Reference proteome</keyword>
<dbReference type="GO" id="GO:0016747">
    <property type="term" value="F:acyltransferase activity, transferring groups other than amino-acyl groups"/>
    <property type="evidence" value="ECO:0007669"/>
    <property type="project" value="InterPro"/>
</dbReference>
<reference evidence="2 3" key="1">
    <citation type="submission" date="2015-01" db="EMBL/GenBank/DDBJ databases">
        <authorList>
            <person name="Xiang T."/>
            <person name="Song Y."/>
            <person name="Huang L."/>
            <person name="Wang B."/>
            <person name="Wu P."/>
        </authorList>
    </citation>
    <scope>NUCLEOTIDE SEQUENCE [LARGE SCALE GENOMIC DNA]</scope>
    <source>
        <strain evidence="2 3">CcD38</strain>
    </source>
</reference>
<proteinExistence type="predicted"/>
<dbReference type="Proteomes" id="UP000045051">
    <property type="component" value="Unassembled WGS sequence"/>
</dbReference>
<protein>
    <submittedName>
        <fullName evidence="2">Putative Acetyltransferase domain-containing protein</fullName>
    </submittedName>
</protein>
<feature type="domain" description="N-acetyltransferase" evidence="1">
    <location>
        <begin position="118"/>
        <end position="245"/>
    </location>
</feature>
<evidence type="ECO:0000259" key="1">
    <source>
        <dbReference type="PROSITE" id="PS51186"/>
    </source>
</evidence>
<dbReference type="InterPro" id="IPR000182">
    <property type="entry name" value="GNAT_dom"/>
</dbReference>
<accession>A0A0B7I934</accession>
<evidence type="ECO:0000313" key="3">
    <source>
        <dbReference type="Proteomes" id="UP000045051"/>
    </source>
</evidence>
<dbReference type="AlphaFoldDB" id="A0A0B7I934"/>